<keyword evidence="5" id="KW-1185">Reference proteome</keyword>
<dbReference type="GO" id="GO:0005634">
    <property type="term" value="C:nucleus"/>
    <property type="evidence" value="ECO:0007669"/>
    <property type="project" value="TreeGrafter"/>
</dbReference>
<accession>A0A2B7WLY1</accession>
<evidence type="ECO:0000313" key="5">
    <source>
        <dbReference type="Proteomes" id="UP000224634"/>
    </source>
</evidence>
<dbReference type="PANTHER" id="PTHR24189">
    <property type="entry name" value="MYOTROPHIN"/>
    <property type="match status" value="1"/>
</dbReference>
<dbReference type="AlphaFoldDB" id="A0A2B7WLY1"/>
<proteinExistence type="predicted"/>
<dbReference type="EMBL" id="PDNA01000319">
    <property type="protein sequence ID" value="PGG97521.1"/>
    <property type="molecule type" value="Genomic_DNA"/>
</dbReference>
<protein>
    <submittedName>
        <fullName evidence="4">Uncharacterized protein</fullName>
    </submittedName>
</protein>
<evidence type="ECO:0000256" key="1">
    <source>
        <dbReference type="ARBA" id="ARBA00022737"/>
    </source>
</evidence>
<gene>
    <name evidence="4" type="ORF">AJ80_09690</name>
</gene>
<dbReference type="Proteomes" id="UP000224634">
    <property type="component" value="Unassembled WGS sequence"/>
</dbReference>
<feature type="repeat" description="ANK" evidence="3">
    <location>
        <begin position="76"/>
        <end position="108"/>
    </location>
</feature>
<dbReference type="Pfam" id="PF12796">
    <property type="entry name" value="Ank_2"/>
    <property type="match status" value="1"/>
</dbReference>
<dbReference type="SMART" id="SM00248">
    <property type="entry name" value="ANK"/>
    <property type="match status" value="2"/>
</dbReference>
<dbReference type="InterPro" id="IPR002110">
    <property type="entry name" value="Ankyrin_rpt"/>
</dbReference>
<feature type="repeat" description="ANK" evidence="3">
    <location>
        <begin position="43"/>
        <end position="75"/>
    </location>
</feature>
<evidence type="ECO:0000313" key="4">
    <source>
        <dbReference type="EMBL" id="PGG97521.1"/>
    </source>
</evidence>
<name>A0A2B7WLY1_POLH7</name>
<dbReference type="PROSITE" id="PS50297">
    <property type="entry name" value="ANK_REP_REGION"/>
    <property type="match status" value="1"/>
</dbReference>
<sequence>MPRPSSIAVPVWFADEKLTLHNRRQLAINDKHIGEVTQTEYCMGHTALSWAALNCRPDLVRRLIEHGFKIDSVDLYGMTPLGWAAAAASQTTVKILIDAGADVNLRGSGGLRPLEALKKFGTGSEVGAVKVILKTNRARLSWRYKVRYKLPDRKTSSIHYQLLKCPAIRARWSLPSSQHALCC</sequence>
<dbReference type="SUPFAM" id="SSF48403">
    <property type="entry name" value="Ankyrin repeat"/>
    <property type="match status" value="1"/>
</dbReference>
<dbReference type="OrthoDB" id="4188641at2759"/>
<dbReference type="PANTHER" id="PTHR24189:SF50">
    <property type="entry name" value="ANKYRIN REPEAT AND SOCS BOX PROTEIN 2"/>
    <property type="match status" value="1"/>
</dbReference>
<organism evidence="4 5">
    <name type="scientific">Polytolypa hystricis (strain UAMH7299)</name>
    <dbReference type="NCBI Taxonomy" id="1447883"/>
    <lineage>
        <taxon>Eukaryota</taxon>
        <taxon>Fungi</taxon>
        <taxon>Dikarya</taxon>
        <taxon>Ascomycota</taxon>
        <taxon>Pezizomycotina</taxon>
        <taxon>Eurotiomycetes</taxon>
        <taxon>Eurotiomycetidae</taxon>
        <taxon>Onygenales</taxon>
        <taxon>Onygenales incertae sedis</taxon>
        <taxon>Polytolypa</taxon>
    </lineage>
</organism>
<dbReference type="GO" id="GO:0005737">
    <property type="term" value="C:cytoplasm"/>
    <property type="evidence" value="ECO:0007669"/>
    <property type="project" value="TreeGrafter"/>
</dbReference>
<keyword evidence="1" id="KW-0677">Repeat</keyword>
<evidence type="ECO:0000256" key="2">
    <source>
        <dbReference type="ARBA" id="ARBA00023043"/>
    </source>
</evidence>
<dbReference type="PROSITE" id="PS50088">
    <property type="entry name" value="ANK_REPEAT"/>
    <property type="match status" value="2"/>
</dbReference>
<reference evidence="4 5" key="1">
    <citation type="submission" date="2017-10" db="EMBL/GenBank/DDBJ databases">
        <title>Comparative genomics in systemic dimorphic fungi from Ajellomycetaceae.</title>
        <authorList>
            <person name="Munoz J.F."/>
            <person name="Mcewen J.G."/>
            <person name="Clay O.K."/>
            <person name="Cuomo C.A."/>
        </authorList>
    </citation>
    <scope>NUCLEOTIDE SEQUENCE [LARGE SCALE GENOMIC DNA]</scope>
    <source>
        <strain evidence="4 5">UAMH7299</strain>
    </source>
</reference>
<dbReference type="InterPro" id="IPR036770">
    <property type="entry name" value="Ankyrin_rpt-contain_sf"/>
</dbReference>
<dbReference type="InterPro" id="IPR050745">
    <property type="entry name" value="Multifunctional_regulatory"/>
</dbReference>
<comment type="caution">
    <text evidence="4">The sequence shown here is derived from an EMBL/GenBank/DDBJ whole genome shotgun (WGS) entry which is preliminary data.</text>
</comment>
<keyword evidence="2 3" id="KW-0040">ANK repeat</keyword>
<dbReference type="STRING" id="1447883.A0A2B7WLY1"/>
<evidence type="ECO:0000256" key="3">
    <source>
        <dbReference type="PROSITE-ProRule" id="PRU00023"/>
    </source>
</evidence>
<dbReference type="Gene3D" id="1.25.40.20">
    <property type="entry name" value="Ankyrin repeat-containing domain"/>
    <property type="match status" value="1"/>
</dbReference>